<dbReference type="OrthoDB" id="9815120at2"/>
<evidence type="ECO:0000256" key="4">
    <source>
        <dbReference type="ARBA" id="ARBA00022989"/>
    </source>
</evidence>
<accession>A0A1C3ZPN7</accession>
<comment type="subcellular location">
    <subcellularLocation>
        <location evidence="1">Cell membrane</location>
        <topology evidence="1">Multi-pass membrane protein</topology>
    </subcellularLocation>
</comment>
<protein>
    <submittedName>
        <fullName evidence="8">Inner membrane transporter RhtA</fullName>
    </submittedName>
</protein>
<keyword evidence="5 6" id="KW-0472">Membrane</keyword>
<feature type="transmembrane region" description="Helical" evidence="6">
    <location>
        <begin position="68"/>
        <end position="86"/>
    </location>
</feature>
<keyword evidence="9" id="KW-1185">Reference proteome</keyword>
<evidence type="ECO:0000256" key="6">
    <source>
        <dbReference type="SAM" id="Phobius"/>
    </source>
</evidence>
<dbReference type="InterPro" id="IPR037185">
    <property type="entry name" value="EmrE-like"/>
</dbReference>
<evidence type="ECO:0000259" key="7">
    <source>
        <dbReference type="Pfam" id="PF00892"/>
    </source>
</evidence>
<feature type="transmembrane region" description="Helical" evidence="6">
    <location>
        <begin position="231"/>
        <end position="251"/>
    </location>
</feature>
<dbReference type="GO" id="GO:0005886">
    <property type="term" value="C:plasma membrane"/>
    <property type="evidence" value="ECO:0007669"/>
    <property type="project" value="UniProtKB-SubCell"/>
</dbReference>
<name>A0A1C3ZPN7_9GAMM</name>
<dbReference type="PANTHER" id="PTHR32322:SF18">
    <property type="entry name" value="S-ADENOSYLMETHIONINE_S-ADENOSYLHOMOCYSTEINE TRANSPORTER"/>
    <property type="match status" value="1"/>
</dbReference>
<evidence type="ECO:0000313" key="8">
    <source>
        <dbReference type="EMBL" id="SCB84261.1"/>
    </source>
</evidence>
<evidence type="ECO:0000256" key="5">
    <source>
        <dbReference type="ARBA" id="ARBA00023136"/>
    </source>
</evidence>
<reference evidence="9" key="1">
    <citation type="submission" date="2016-08" db="EMBL/GenBank/DDBJ databases">
        <authorList>
            <person name="Varghese N."/>
            <person name="Submissions Spin"/>
        </authorList>
    </citation>
    <scope>NUCLEOTIDE SEQUENCE [LARGE SCALE GENOMIC DNA]</scope>
    <source>
        <strain evidence="9">R-53144</strain>
    </source>
</reference>
<feature type="transmembrane region" description="Helical" evidence="6">
    <location>
        <begin position="142"/>
        <end position="160"/>
    </location>
</feature>
<dbReference type="Pfam" id="PF00892">
    <property type="entry name" value="EamA"/>
    <property type="match status" value="2"/>
</dbReference>
<evidence type="ECO:0000256" key="2">
    <source>
        <dbReference type="ARBA" id="ARBA00022475"/>
    </source>
</evidence>
<feature type="transmembrane region" description="Helical" evidence="6">
    <location>
        <begin position="116"/>
        <end position="136"/>
    </location>
</feature>
<evidence type="ECO:0000313" key="9">
    <source>
        <dbReference type="Proteomes" id="UP000199698"/>
    </source>
</evidence>
<feature type="domain" description="EamA" evidence="7">
    <location>
        <begin position="6"/>
        <end position="129"/>
    </location>
</feature>
<dbReference type="Gene3D" id="1.10.3730.20">
    <property type="match status" value="1"/>
</dbReference>
<organism evidence="8 9">
    <name type="scientific">Gilliamella intestini</name>
    <dbReference type="NCBI Taxonomy" id="1798183"/>
    <lineage>
        <taxon>Bacteria</taxon>
        <taxon>Pseudomonadati</taxon>
        <taxon>Pseudomonadota</taxon>
        <taxon>Gammaproteobacteria</taxon>
        <taxon>Orbales</taxon>
        <taxon>Orbaceae</taxon>
        <taxon>Gilliamella</taxon>
    </lineage>
</organism>
<keyword evidence="2" id="KW-1003">Cell membrane</keyword>
<dbReference type="RefSeq" id="WP_091120507.1">
    <property type="nucleotide sequence ID" value="NZ_FMBA01000006.1"/>
</dbReference>
<feature type="domain" description="EamA" evidence="7">
    <location>
        <begin position="142"/>
        <end position="273"/>
    </location>
</feature>
<dbReference type="Proteomes" id="UP000199698">
    <property type="component" value="Unassembled WGS sequence"/>
</dbReference>
<feature type="transmembrane region" description="Helical" evidence="6">
    <location>
        <begin position="257"/>
        <end position="277"/>
    </location>
</feature>
<keyword evidence="3 6" id="KW-0812">Transmembrane</keyword>
<dbReference type="InterPro" id="IPR050638">
    <property type="entry name" value="AA-Vitamin_Transporters"/>
</dbReference>
<dbReference type="SUPFAM" id="SSF103481">
    <property type="entry name" value="Multidrug resistance efflux transporter EmrE"/>
    <property type="match status" value="2"/>
</dbReference>
<keyword evidence="4 6" id="KW-1133">Transmembrane helix</keyword>
<sequence>MLKRFWPVLLIFISMISVQGSASIAKYLFPVLGPEGMTAWRLFFSSIMLIFIFKPWRKTMTKQALKYVFLYGISIGCMNLAFYNAIARIPLGIAVAIELTGPIIVAMCSSRKLLDFIWLGIAIIGLSMLLPLYQVSDNLDPIGILFALLAGSGWACYILFGRKASTIYGSASVAIGSVIASCFLFPIGIWQSGSTMFSLELLPMVFLVSLLASAIPYGLDMIALPKLPAQTFSTLMSLSPVFAALSGFIVLHEQLTHYQWLAIIFIITSSIGTVLTMSRPVKIKSSKPNN</sequence>
<feature type="transmembrane region" description="Helical" evidence="6">
    <location>
        <begin position="38"/>
        <end position="56"/>
    </location>
</feature>
<proteinExistence type="predicted"/>
<dbReference type="EMBL" id="FMBA01000006">
    <property type="protein sequence ID" value="SCB84261.1"/>
    <property type="molecule type" value="Genomic_DNA"/>
</dbReference>
<evidence type="ECO:0000256" key="3">
    <source>
        <dbReference type="ARBA" id="ARBA00022692"/>
    </source>
</evidence>
<dbReference type="InterPro" id="IPR000620">
    <property type="entry name" value="EamA_dom"/>
</dbReference>
<feature type="transmembrane region" description="Helical" evidence="6">
    <location>
        <begin position="167"/>
        <end position="189"/>
    </location>
</feature>
<dbReference type="STRING" id="1798183.GA0061080_10069"/>
<evidence type="ECO:0000256" key="1">
    <source>
        <dbReference type="ARBA" id="ARBA00004651"/>
    </source>
</evidence>
<feature type="transmembrane region" description="Helical" evidence="6">
    <location>
        <begin position="201"/>
        <end position="219"/>
    </location>
</feature>
<feature type="transmembrane region" description="Helical" evidence="6">
    <location>
        <begin position="92"/>
        <end position="109"/>
    </location>
</feature>
<gene>
    <name evidence="8" type="ORF">GA0061080_10069</name>
</gene>
<dbReference type="PANTHER" id="PTHR32322">
    <property type="entry name" value="INNER MEMBRANE TRANSPORTER"/>
    <property type="match status" value="1"/>
</dbReference>
<dbReference type="AlphaFoldDB" id="A0A1C3ZPN7"/>